<dbReference type="HOGENOM" id="CLU_671132_0_0_1"/>
<evidence type="ECO:0000256" key="1">
    <source>
        <dbReference type="SAM" id="SignalP"/>
    </source>
</evidence>
<feature type="signal peptide" evidence="1">
    <location>
        <begin position="1"/>
        <end position="16"/>
    </location>
</feature>
<dbReference type="Proteomes" id="UP000030755">
    <property type="component" value="Unassembled WGS sequence"/>
</dbReference>
<dbReference type="AlphaFoldDB" id="A0A075AZV4"/>
<sequence>MKLILMISSLSIVAYANPPIIRDTPDPTLRLITMNKNGIPSSISKATHENHIVVRDTPKINYGKEPALPVQEPGYFGSILSRLTSVGRSTVVSVGTKALVMSGQLSTNSYLLKNVIGKYMPPEISSKYEFRVSQRNTGNDLRLVPIKEEDIPVTIKNKFKGELRSVSYSKDHDLYEMHTERGIYSAKYDPETASLTFVSKRIALESRNKFATLFLKVNRIFEDLNRQTGRTDIKLQTNLFQEYKFNSQKGVFEPSVEISGSIKLKGGLKDINHGETELDIKLIPTREGTYLIELLDTRLTIAGQKIHIDSHPINSNNRQPLKFEISVDDIDNQRINGVFVRNRILKGHGEQTIISFNDRVNFNKPIDIYDGRITQIEPQKPGFLNRNKWNLAAALSGIGGFAYFLQDNAK</sequence>
<gene>
    <name evidence="2" type="ORF">O9G_004156</name>
</gene>
<feature type="chain" id="PRO_5001705651" description="Soluble ligand binding domain-containing protein" evidence="1">
    <location>
        <begin position="17"/>
        <end position="410"/>
    </location>
</feature>
<dbReference type="EMBL" id="KE560734">
    <property type="protein sequence ID" value="EPZ35871.1"/>
    <property type="molecule type" value="Genomic_DNA"/>
</dbReference>
<keyword evidence="3" id="KW-1185">Reference proteome</keyword>
<evidence type="ECO:0008006" key="4">
    <source>
        <dbReference type="Google" id="ProtNLM"/>
    </source>
</evidence>
<proteinExistence type="predicted"/>
<organism evidence="2 3">
    <name type="scientific">Rozella allomycis (strain CSF55)</name>
    <dbReference type="NCBI Taxonomy" id="988480"/>
    <lineage>
        <taxon>Eukaryota</taxon>
        <taxon>Fungi</taxon>
        <taxon>Fungi incertae sedis</taxon>
        <taxon>Cryptomycota</taxon>
        <taxon>Cryptomycota incertae sedis</taxon>
        <taxon>Rozella</taxon>
    </lineage>
</organism>
<reference evidence="2 3" key="1">
    <citation type="journal article" date="2013" name="Curr. Biol.">
        <title>Shared signatures of parasitism and phylogenomics unite Cryptomycota and microsporidia.</title>
        <authorList>
            <person name="James T.Y."/>
            <person name="Pelin A."/>
            <person name="Bonen L."/>
            <person name="Ahrendt S."/>
            <person name="Sain D."/>
            <person name="Corradi N."/>
            <person name="Stajich J.E."/>
        </authorList>
    </citation>
    <scope>NUCLEOTIDE SEQUENCE [LARGE SCALE GENOMIC DNA]</scope>
    <source>
        <strain evidence="2 3">CSF55</strain>
    </source>
</reference>
<evidence type="ECO:0000313" key="3">
    <source>
        <dbReference type="Proteomes" id="UP000030755"/>
    </source>
</evidence>
<accession>A0A075AZV4</accession>
<keyword evidence="1" id="KW-0732">Signal</keyword>
<evidence type="ECO:0000313" key="2">
    <source>
        <dbReference type="EMBL" id="EPZ35871.1"/>
    </source>
</evidence>
<name>A0A075AZV4_ROZAC</name>
<protein>
    <recommendedName>
        <fullName evidence="4">Soluble ligand binding domain-containing protein</fullName>
    </recommendedName>
</protein>